<dbReference type="InterPro" id="IPR050575">
    <property type="entry name" value="BMC_shell"/>
</dbReference>
<dbReference type="SUPFAM" id="SSF143414">
    <property type="entry name" value="CcmK-like"/>
    <property type="match status" value="2"/>
</dbReference>
<sequence length="193" mass="21016">MVREALAAIDIESIAEGFRVADTMVKDARCDLLTCSPVTPGRFLIVVAGPVGEVESAYKRALREARGVNDEIFLPVVHPALIEALALPDIPEDLDALGLFETQSLSSCLAAADTAVKGSTIRLLHVYLSRGIQGKGFILAEGSQDMVEAACTLARRRAGEKWVNGVVIPRPHIDFMKRLRERPWGWLAGQEIL</sequence>
<dbReference type="EMBL" id="JAHJDP010000028">
    <property type="protein sequence ID" value="MBU2690319.1"/>
    <property type="molecule type" value="Genomic_DNA"/>
</dbReference>
<evidence type="ECO:0000256" key="3">
    <source>
        <dbReference type="PROSITE-ProRule" id="PRU01278"/>
    </source>
</evidence>
<evidence type="ECO:0000313" key="6">
    <source>
        <dbReference type="Proteomes" id="UP000777784"/>
    </source>
</evidence>
<proteinExistence type="inferred from homology"/>
<keyword evidence="2" id="KW-1283">Bacterial microcompartment</keyword>
<name>A0A948RY06_UNCEI</name>
<accession>A0A948RY06</accession>
<comment type="subcellular location">
    <subcellularLocation>
        <location evidence="1">Bacterial microcompartment</location>
    </subcellularLocation>
</comment>
<dbReference type="PANTHER" id="PTHR33941:SF10">
    <property type="entry name" value="BACTERIAL MICROCOMPARTMENT SHELL PROTEIN EUTM"/>
    <property type="match status" value="1"/>
</dbReference>
<dbReference type="PROSITE" id="PS51930">
    <property type="entry name" value="BMC_2"/>
    <property type="match status" value="1"/>
</dbReference>
<comment type="caution">
    <text evidence="5">The sequence shown here is derived from an EMBL/GenBank/DDBJ whole genome shotgun (WGS) entry which is preliminary data.</text>
</comment>
<dbReference type="InterPro" id="IPR037233">
    <property type="entry name" value="CcmK-like_sf"/>
</dbReference>
<dbReference type="InterPro" id="IPR011238">
    <property type="entry name" value="Micro_shell_prot_PduT"/>
</dbReference>
<dbReference type="AlphaFoldDB" id="A0A948RY06"/>
<evidence type="ECO:0000259" key="4">
    <source>
        <dbReference type="PROSITE" id="PS51930"/>
    </source>
</evidence>
<reference evidence="5" key="1">
    <citation type="submission" date="2021-05" db="EMBL/GenBank/DDBJ databases">
        <title>Energy efficiency and biological interactions define the core microbiome of deep oligotrophic groundwater.</title>
        <authorList>
            <person name="Mehrshad M."/>
            <person name="Lopez-Fernandez M."/>
            <person name="Bell E."/>
            <person name="Bernier-Latmani R."/>
            <person name="Bertilsson S."/>
            <person name="Dopson M."/>
        </authorList>
    </citation>
    <scope>NUCLEOTIDE SEQUENCE</scope>
    <source>
        <strain evidence="5">Modern_marine.mb.64</strain>
    </source>
</reference>
<dbReference type="SMART" id="SM00877">
    <property type="entry name" value="BMC"/>
    <property type="match status" value="2"/>
</dbReference>
<dbReference type="PANTHER" id="PTHR33941">
    <property type="entry name" value="PROPANEDIOL UTILIZATION PROTEIN PDUA"/>
    <property type="match status" value="1"/>
</dbReference>
<dbReference type="PIRSF" id="PIRSF034834">
    <property type="entry name" value="PduT"/>
    <property type="match status" value="1"/>
</dbReference>
<dbReference type="InterPro" id="IPR044872">
    <property type="entry name" value="CcmK/CsoS1_BMC"/>
</dbReference>
<organism evidence="5 6">
    <name type="scientific">Eiseniibacteriota bacterium</name>
    <dbReference type="NCBI Taxonomy" id="2212470"/>
    <lineage>
        <taxon>Bacteria</taxon>
        <taxon>Candidatus Eiseniibacteriota</taxon>
    </lineage>
</organism>
<evidence type="ECO:0000313" key="5">
    <source>
        <dbReference type="EMBL" id="MBU2690319.1"/>
    </source>
</evidence>
<comment type="similarity">
    <text evidence="3">Belongs to the bacterial microcompartments protein family.</text>
</comment>
<evidence type="ECO:0000256" key="1">
    <source>
        <dbReference type="ARBA" id="ARBA00024322"/>
    </source>
</evidence>
<evidence type="ECO:0000256" key="2">
    <source>
        <dbReference type="ARBA" id="ARBA00024446"/>
    </source>
</evidence>
<dbReference type="GO" id="GO:0031469">
    <property type="term" value="C:bacterial microcompartment"/>
    <property type="evidence" value="ECO:0007669"/>
    <property type="project" value="UniProtKB-SubCell"/>
</dbReference>
<protein>
    <submittedName>
        <fullName evidence="5">BMC domain-containing protein</fullName>
    </submittedName>
</protein>
<feature type="domain" description="BMC" evidence="4">
    <location>
        <begin position="96"/>
        <end position="180"/>
    </location>
</feature>
<dbReference type="Gene3D" id="3.30.70.1710">
    <property type="match status" value="2"/>
</dbReference>
<dbReference type="Proteomes" id="UP000777784">
    <property type="component" value="Unassembled WGS sequence"/>
</dbReference>
<dbReference type="InterPro" id="IPR000249">
    <property type="entry name" value="BMC_dom"/>
</dbReference>
<gene>
    <name evidence="5" type="ORF">KJ970_05265</name>
</gene>
<dbReference type="Pfam" id="PF00936">
    <property type="entry name" value="BMC"/>
    <property type="match status" value="2"/>
</dbReference>